<dbReference type="OrthoDB" id="7620493at2"/>
<accession>A0A062UIE0</accession>
<evidence type="ECO:0000256" key="1">
    <source>
        <dbReference type="SAM" id="MobiDB-lite"/>
    </source>
</evidence>
<dbReference type="Proteomes" id="UP000027190">
    <property type="component" value="Unassembled WGS sequence"/>
</dbReference>
<evidence type="ECO:0000313" key="3">
    <source>
        <dbReference type="Proteomes" id="UP000027190"/>
    </source>
</evidence>
<dbReference type="EMBL" id="AWFG01000030">
    <property type="protein sequence ID" value="KCZ57483.1"/>
    <property type="molecule type" value="Genomic_DNA"/>
</dbReference>
<name>A0A062UIE0_9PROT</name>
<keyword evidence="3" id="KW-1185">Reference proteome</keyword>
<protein>
    <recommendedName>
        <fullName evidence="4">Flagellar protein FlgJ N-terminal domain-containing protein</fullName>
    </recommendedName>
</protein>
<dbReference type="STRING" id="1280947.HY30_04750"/>
<reference evidence="2 3" key="1">
    <citation type="journal article" date="2014" name="Antonie Van Leeuwenhoek">
        <title>Hyphomonas beringensis sp. nov. and Hyphomonas chukchiensis sp. nov., isolated from surface seawater of the Bering Sea and Chukchi Sea.</title>
        <authorList>
            <person name="Li C."/>
            <person name="Lai Q."/>
            <person name="Li G."/>
            <person name="Dong C."/>
            <person name="Wang J."/>
            <person name="Liao Y."/>
            <person name="Shao Z."/>
        </authorList>
    </citation>
    <scope>NUCLEOTIDE SEQUENCE [LARGE SCALE GENOMIC DNA]</scope>
    <source>
        <strain evidence="2 3">BH-BN04-4</strain>
    </source>
</reference>
<sequence>MADPIGIQLGGVSSQPPINRTPVEKGASDAQSIGQKFEQMLWAEMLSHAGLEKAFSQGGGEAASAFSRYMVEAVAKDLAASHPMGLAAAVEADLATKPLRSE</sequence>
<dbReference type="RefSeq" id="WP_034740098.1">
    <property type="nucleotide sequence ID" value="NZ_AWFG01000030.1"/>
</dbReference>
<comment type="caution">
    <text evidence="2">The sequence shown here is derived from an EMBL/GenBank/DDBJ whole genome shotgun (WGS) entry which is preliminary data.</text>
</comment>
<evidence type="ECO:0008006" key="4">
    <source>
        <dbReference type="Google" id="ProtNLM"/>
    </source>
</evidence>
<evidence type="ECO:0000313" key="2">
    <source>
        <dbReference type="EMBL" id="KCZ57483.1"/>
    </source>
</evidence>
<dbReference type="PATRIC" id="fig|1280947.3.peg.2134"/>
<proteinExistence type="predicted"/>
<organism evidence="2 3">
    <name type="scientific">Hyphomonas chukchiensis</name>
    <dbReference type="NCBI Taxonomy" id="1280947"/>
    <lineage>
        <taxon>Bacteria</taxon>
        <taxon>Pseudomonadati</taxon>
        <taxon>Pseudomonadota</taxon>
        <taxon>Alphaproteobacteria</taxon>
        <taxon>Hyphomonadales</taxon>
        <taxon>Hyphomonadaceae</taxon>
        <taxon>Hyphomonas</taxon>
    </lineage>
</organism>
<feature type="region of interest" description="Disordered" evidence="1">
    <location>
        <begin position="1"/>
        <end position="30"/>
    </location>
</feature>
<gene>
    <name evidence="2" type="ORF">HY30_04750</name>
</gene>
<dbReference type="AlphaFoldDB" id="A0A062UIE0"/>